<dbReference type="AlphaFoldDB" id="A0A5R9GMI4"/>
<evidence type="ECO:0000313" key="2">
    <source>
        <dbReference type="EMBL" id="TLS66179.1"/>
    </source>
</evidence>
<proteinExistence type="predicted"/>
<gene>
    <name evidence="2" type="ORF">FEF65_11345</name>
</gene>
<dbReference type="InterPro" id="IPR007433">
    <property type="entry name" value="DUF481"/>
</dbReference>
<protein>
    <submittedName>
        <fullName evidence="2">DUF481 domain-containing protein</fullName>
    </submittedName>
</protein>
<keyword evidence="3" id="KW-1185">Reference proteome</keyword>
<dbReference type="EMBL" id="VBRY01000011">
    <property type="protein sequence ID" value="TLS66179.1"/>
    <property type="molecule type" value="Genomic_DNA"/>
</dbReference>
<dbReference type="Proteomes" id="UP000306585">
    <property type="component" value="Unassembled WGS sequence"/>
</dbReference>
<feature type="signal peptide" evidence="1">
    <location>
        <begin position="1"/>
        <end position="19"/>
    </location>
</feature>
<organism evidence="2 3">
    <name type="scientific">Mariprofundus erugo</name>
    <dbReference type="NCBI Taxonomy" id="2528639"/>
    <lineage>
        <taxon>Bacteria</taxon>
        <taxon>Pseudomonadati</taxon>
        <taxon>Pseudomonadota</taxon>
        <taxon>Candidatius Mariprofundia</taxon>
        <taxon>Mariprofundales</taxon>
        <taxon>Mariprofundaceae</taxon>
        <taxon>Mariprofundus</taxon>
    </lineage>
</organism>
<sequence length="248" mass="27731">MPLIIFLVLLFAVPLQAHAIINAEDIDLPANTEGVAGKVGLSVNGSSGNTAKVNGEASGRLRWQHGRHTEMAVASYAYGKSRGRRDTNKAFGHLRHRFALDQNWDIEAFGQLQQDEFARLKLRTLLGGGMRWSESDEHWGVHIGLGSFFEREALRGTNAPATRLWRMNSYLSFQYILNDHVRLQNTVYYQPAWKTPADFRLLDDAAMKVSLTDGLALRLSVETAHDSRPPTGIKATDVSYKTALEYAF</sequence>
<reference evidence="2 3" key="1">
    <citation type="journal article" date="2019" name="Appl. Environ. Microbiol.">
        <title>Environmental Evidence and Genomic Insight of Iron-oxidizing Bacteria Preference Towards More Corrosion Resistant Stainless Steel at Higher Salinities.</title>
        <authorList>
            <person name="Garrison C.E."/>
            <person name="Price K.A."/>
            <person name="Field E.K."/>
        </authorList>
    </citation>
    <scope>NUCLEOTIDE SEQUENCE [LARGE SCALE GENOMIC DNA]</scope>
    <source>
        <strain evidence="2 3">P3</strain>
    </source>
</reference>
<keyword evidence="1" id="KW-0732">Signal</keyword>
<accession>A0A5R9GMI4</accession>
<comment type="caution">
    <text evidence="2">The sequence shown here is derived from an EMBL/GenBank/DDBJ whole genome shotgun (WGS) entry which is preliminary data.</text>
</comment>
<evidence type="ECO:0000256" key="1">
    <source>
        <dbReference type="SAM" id="SignalP"/>
    </source>
</evidence>
<feature type="chain" id="PRO_5024464256" evidence="1">
    <location>
        <begin position="20"/>
        <end position="248"/>
    </location>
</feature>
<evidence type="ECO:0000313" key="3">
    <source>
        <dbReference type="Proteomes" id="UP000306585"/>
    </source>
</evidence>
<dbReference type="OrthoDB" id="5333575at2"/>
<dbReference type="RefSeq" id="WP_138239935.1">
    <property type="nucleotide sequence ID" value="NZ_VBRY01000011.1"/>
</dbReference>
<name>A0A5R9GMI4_9PROT</name>
<dbReference type="Pfam" id="PF04338">
    <property type="entry name" value="DUF481"/>
    <property type="match status" value="1"/>
</dbReference>